<feature type="compositionally biased region" description="Acidic residues" evidence="2">
    <location>
        <begin position="356"/>
        <end position="415"/>
    </location>
</feature>
<comment type="caution">
    <text evidence="3">The sequence shown here is derived from an EMBL/GenBank/DDBJ whole genome shotgun (WGS) entry which is preliminary data.</text>
</comment>
<dbReference type="AlphaFoldDB" id="A0A3E2TJ52"/>
<dbReference type="InterPro" id="IPR010860">
    <property type="entry name" value="CAMP_factor"/>
</dbReference>
<dbReference type="RefSeq" id="WP_117520632.1">
    <property type="nucleotide sequence ID" value="NZ_JAGGLS010000010.1"/>
</dbReference>
<accession>A0A3E2TJ52</accession>
<dbReference type="Proteomes" id="UP000261011">
    <property type="component" value="Unassembled WGS sequence"/>
</dbReference>
<organism evidence="3 4">
    <name type="scientific">Anaerococcus nagyae</name>
    <dbReference type="NCBI Taxonomy" id="1755241"/>
    <lineage>
        <taxon>Bacteria</taxon>
        <taxon>Bacillati</taxon>
        <taxon>Bacillota</taxon>
        <taxon>Tissierellia</taxon>
        <taxon>Tissierellales</taxon>
        <taxon>Peptoniphilaceae</taxon>
        <taxon>Anaerococcus</taxon>
    </lineage>
</organism>
<dbReference type="Pfam" id="PF07373">
    <property type="entry name" value="CAMP_factor"/>
    <property type="match status" value="1"/>
</dbReference>
<proteinExistence type="predicted"/>
<dbReference type="EMBL" id="QVEU01000002">
    <property type="protein sequence ID" value="RGB77041.1"/>
    <property type="molecule type" value="Genomic_DNA"/>
</dbReference>
<reference evidence="3 4" key="1">
    <citation type="submission" date="2018-08" db="EMBL/GenBank/DDBJ databases">
        <title>A genome reference for cultivated species of the human gut microbiota.</title>
        <authorList>
            <person name="Zou Y."/>
            <person name="Xue W."/>
            <person name="Luo G."/>
        </authorList>
    </citation>
    <scope>NUCLEOTIDE SEQUENCE [LARGE SCALE GENOMIC DNA]</scope>
    <source>
        <strain evidence="3 4">OF01-3</strain>
    </source>
</reference>
<evidence type="ECO:0000256" key="2">
    <source>
        <dbReference type="SAM" id="MobiDB-lite"/>
    </source>
</evidence>
<feature type="compositionally biased region" description="Basic and acidic residues" evidence="2">
    <location>
        <begin position="344"/>
        <end position="355"/>
    </location>
</feature>
<keyword evidence="4" id="KW-1185">Reference proteome</keyword>
<keyword evidence="1" id="KW-0175">Coiled coil</keyword>
<evidence type="ECO:0000313" key="4">
    <source>
        <dbReference type="Proteomes" id="UP000261011"/>
    </source>
</evidence>
<feature type="coiled-coil region" evidence="1">
    <location>
        <begin position="156"/>
        <end position="210"/>
    </location>
</feature>
<evidence type="ECO:0000313" key="3">
    <source>
        <dbReference type="EMBL" id="RGB77041.1"/>
    </source>
</evidence>
<dbReference type="OrthoDB" id="1689501at2"/>
<evidence type="ECO:0008006" key="5">
    <source>
        <dbReference type="Google" id="ProtNLM"/>
    </source>
</evidence>
<feature type="region of interest" description="Disordered" evidence="2">
    <location>
        <begin position="341"/>
        <end position="415"/>
    </location>
</feature>
<evidence type="ECO:0000256" key="1">
    <source>
        <dbReference type="SAM" id="Coils"/>
    </source>
</evidence>
<gene>
    <name evidence="3" type="ORF">DXA39_02100</name>
</gene>
<name>A0A3E2TJ52_9FIRM</name>
<protein>
    <recommendedName>
        <fullName evidence="5">cAMP factor</fullName>
    </recommendedName>
</protein>
<sequence length="415" mass="45549">MKKNKVLVGALSITLLTNTILPATKIAKNTSPVISSVAYAAESSQADQAQQKLDHLGDLIKGLENIAGGLAGDQLSWLKELKHAYEVINKILTKGIGSISEIRNKIIPRIDLLINVAETITADATELADSEQQAHVIIGFSVTRALLKATDLFENAEGLKKASDNLTASLEKAREIPKLTDNSKRTHYTLEQLDRAIARAKEIRNKELRNKLDPTELSEVDMVIRKAQDVRRNRVATVGEVKAMTEELNNKIDEAYKAIPEGERTANKSSKAGLQKDIQTAKNLRDFRLKGKVESVVIAELNREISNANRVLNNSRSTLNEVAAADEAILAAIEKAQSKLEAIPAKEETPEKPAVEEETSTEEVVTPEEENTEETSEEETSEAPAEDEASAEEENEEVPAEEAETVEQPVFEEAE</sequence>